<protein>
    <submittedName>
        <fullName evidence="2">Uncharacterized protein</fullName>
    </submittedName>
</protein>
<evidence type="ECO:0000256" key="1">
    <source>
        <dbReference type="SAM" id="MobiDB-lite"/>
    </source>
</evidence>
<name>A0ABP0Y4X9_9ROSI</name>
<keyword evidence="3" id="KW-1185">Reference proteome</keyword>
<evidence type="ECO:0000313" key="3">
    <source>
        <dbReference type="Proteomes" id="UP001642487"/>
    </source>
</evidence>
<dbReference type="EMBL" id="OZ021736">
    <property type="protein sequence ID" value="CAK9315479.1"/>
    <property type="molecule type" value="Genomic_DNA"/>
</dbReference>
<accession>A0ABP0Y4X9</accession>
<organism evidence="2 3">
    <name type="scientific">Citrullus colocynthis</name>
    <name type="common">colocynth</name>
    <dbReference type="NCBI Taxonomy" id="252529"/>
    <lineage>
        <taxon>Eukaryota</taxon>
        <taxon>Viridiplantae</taxon>
        <taxon>Streptophyta</taxon>
        <taxon>Embryophyta</taxon>
        <taxon>Tracheophyta</taxon>
        <taxon>Spermatophyta</taxon>
        <taxon>Magnoliopsida</taxon>
        <taxon>eudicotyledons</taxon>
        <taxon>Gunneridae</taxon>
        <taxon>Pentapetalae</taxon>
        <taxon>rosids</taxon>
        <taxon>fabids</taxon>
        <taxon>Cucurbitales</taxon>
        <taxon>Cucurbitaceae</taxon>
        <taxon>Benincaseae</taxon>
        <taxon>Citrullus</taxon>
    </lineage>
</organism>
<feature type="region of interest" description="Disordered" evidence="1">
    <location>
        <begin position="100"/>
        <end position="132"/>
    </location>
</feature>
<feature type="compositionally biased region" description="Basic and acidic residues" evidence="1">
    <location>
        <begin position="114"/>
        <end position="132"/>
    </location>
</feature>
<gene>
    <name evidence="2" type="ORF">CITCOLO1_LOCUS7276</name>
</gene>
<proteinExistence type="predicted"/>
<evidence type="ECO:0000313" key="2">
    <source>
        <dbReference type="EMBL" id="CAK9315479.1"/>
    </source>
</evidence>
<dbReference type="Proteomes" id="UP001642487">
    <property type="component" value="Chromosome 2"/>
</dbReference>
<reference evidence="2 3" key="1">
    <citation type="submission" date="2024-03" db="EMBL/GenBank/DDBJ databases">
        <authorList>
            <person name="Gkanogiannis A."/>
            <person name="Becerra Lopez-Lavalle L."/>
        </authorList>
    </citation>
    <scope>NUCLEOTIDE SEQUENCE [LARGE SCALE GENOMIC DNA]</scope>
</reference>
<sequence>MWLSKAYWVSLMRFRYGRMRPYLRSIVVGRLMKMRCLIFNVGHVHTRSPTEHYRGMFLTLLRRLPPQFSHCWMQSGSIKTRQLQIGLYMHEHPSIVAQETHDDDDKECPITLDNHQKRPVNRDHQEEHPVDPPVREEDLSYLHIHTRRGMWLHDRWFNS</sequence>